<evidence type="ECO:0000313" key="2">
    <source>
        <dbReference type="Proteomes" id="UP000020681"/>
    </source>
</evidence>
<dbReference type="Proteomes" id="UP000020681">
    <property type="component" value="Unassembled WGS sequence"/>
</dbReference>
<organism evidence="1 2">
    <name type="scientific">Mycobacterium ulcerans str. Harvey</name>
    <dbReference type="NCBI Taxonomy" id="1299332"/>
    <lineage>
        <taxon>Bacteria</taxon>
        <taxon>Bacillati</taxon>
        <taxon>Actinomycetota</taxon>
        <taxon>Actinomycetes</taxon>
        <taxon>Mycobacteriales</taxon>
        <taxon>Mycobacteriaceae</taxon>
        <taxon>Mycobacterium</taxon>
        <taxon>Mycobacterium ulcerans group</taxon>
    </lineage>
</organism>
<proteinExistence type="predicted"/>
<protein>
    <submittedName>
        <fullName evidence="1">Uncharacterized protein</fullName>
    </submittedName>
</protein>
<sequence>MVLAISVVAVWTPLMAFSIVDTESVGKVALLSADHGSEPRALEMPESEMSGNDGNCHAPISAAASLMPC</sequence>
<accession>A0ABP3AJ44</accession>
<reference evidence="1 2" key="1">
    <citation type="submission" date="2014-01" db="EMBL/GenBank/DDBJ databases">
        <authorList>
            <person name="Dobos K."/>
            <person name="Lenaerts A."/>
            <person name="Ordway D."/>
            <person name="DeGroote M.A."/>
            <person name="Parker T."/>
            <person name="Sizemore C."/>
            <person name="Tallon L.J."/>
            <person name="Sadzewicz L.K."/>
            <person name="Sengamalay N."/>
            <person name="Fraser C.M."/>
            <person name="Hine E."/>
            <person name="Shefchek K.A."/>
            <person name="Das S.P."/>
            <person name="Tettelin H."/>
        </authorList>
    </citation>
    <scope>NUCLEOTIDE SEQUENCE [LARGE SCALE GENOMIC DNA]</scope>
    <source>
        <strain evidence="1 2">Harvey</strain>
    </source>
</reference>
<gene>
    <name evidence="1" type="ORF">I551_3863</name>
</gene>
<evidence type="ECO:0000313" key="1">
    <source>
        <dbReference type="EMBL" id="EUA89669.1"/>
    </source>
</evidence>
<dbReference type="EMBL" id="JAOL01000119">
    <property type="protein sequence ID" value="EUA89669.1"/>
    <property type="molecule type" value="Genomic_DNA"/>
</dbReference>
<keyword evidence="2" id="KW-1185">Reference proteome</keyword>
<name>A0ABP3AJ44_MYCUL</name>
<comment type="caution">
    <text evidence="1">The sequence shown here is derived from an EMBL/GenBank/DDBJ whole genome shotgun (WGS) entry which is preliminary data.</text>
</comment>